<feature type="domain" description="RING-type" evidence="3">
    <location>
        <begin position="13"/>
        <end position="57"/>
    </location>
</feature>
<keyword evidence="5" id="KW-1185">Reference proteome</keyword>
<dbReference type="PANTHER" id="PTHR22663:SF17">
    <property type="entry name" value="RING FINGER PROTEIN NARYA-RELATED"/>
    <property type="match status" value="1"/>
</dbReference>
<feature type="region of interest" description="Disordered" evidence="2">
    <location>
        <begin position="289"/>
        <end position="314"/>
    </location>
</feature>
<keyword evidence="1" id="KW-0469">Meiosis</keyword>
<evidence type="ECO:0000256" key="2">
    <source>
        <dbReference type="SAM" id="MobiDB-lite"/>
    </source>
</evidence>
<proteinExistence type="predicted"/>
<dbReference type="AlphaFoldDB" id="Q6CWK7"/>
<dbReference type="HOGENOM" id="CLU_051887_0_0_1"/>
<dbReference type="InterPro" id="IPR042123">
    <property type="entry name" value="Zip3/RNF212-like"/>
</dbReference>
<dbReference type="PaxDb" id="284590-Q6CWK7"/>
<reference evidence="4 5" key="1">
    <citation type="journal article" date="2004" name="Nature">
        <title>Genome evolution in yeasts.</title>
        <authorList>
            <consortium name="Genolevures"/>
            <person name="Dujon B."/>
            <person name="Sherman D."/>
            <person name="Fischer G."/>
            <person name="Durrens P."/>
            <person name="Casaregola S."/>
            <person name="Lafontaine I."/>
            <person name="de Montigny J."/>
            <person name="Marck C."/>
            <person name="Neuveglise C."/>
            <person name="Talla E."/>
            <person name="Goffard N."/>
            <person name="Frangeul L."/>
            <person name="Aigle M."/>
            <person name="Anthouard V."/>
            <person name="Babour A."/>
            <person name="Barbe V."/>
            <person name="Barnay S."/>
            <person name="Blanchin S."/>
            <person name="Beckerich J.M."/>
            <person name="Beyne E."/>
            <person name="Bleykasten C."/>
            <person name="Boisrame A."/>
            <person name="Boyer J."/>
            <person name="Cattolico L."/>
            <person name="Confanioleri F."/>
            <person name="de Daruvar A."/>
            <person name="Despons L."/>
            <person name="Fabre E."/>
            <person name="Fairhead C."/>
            <person name="Ferry-Dumazet H."/>
            <person name="Groppi A."/>
            <person name="Hantraye F."/>
            <person name="Hennequin C."/>
            <person name="Jauniaux N."/>
            <person name="Joyet P."/>
            <person name="Kachouri R."/>
            <person name="Kerrest A."/>
            <person name="Koszul R."/>
            <person name="Lemaire M."/>
            <person name="Lesur I."/>
            <person name="Ma L."/>
            <person name="Muller H."/>
            <person name="Nicaud J.M."/>
            <person name="Nikolski M."/>
            <person name="Oztas S."/>
            <person name="Ozier-Kalogeropoulos O."/>
            <person name="Pellenz S."/>
            <person name="Potier S."/>
            <person name="Richard G.F."/>
            <person name="Straub M.L."/>
            <person name="Suleau A."/>
            <person name="Swennene D."/>
            <person name="Tekaia F."/>
            <person name="Wesolowski-Louvel M."/>
            <person name="Westhof E."/>
            <person name="Wirth B."/>
            <person name="Zeniou-Meyer M."/>
            <person name="Zivanovic I."/>
            <person name="Bolotin-Fukuhara M."/>
            <person name="Thierry A."/>
            <person name="Bouchier C."/>
            <person name="Caudron B."/>
            <person name="Scarpelli C."/>
            <person name="Gaillardin C."/>
            <person name="Weissenbach J."/>
            <person name="Wincker P."/>
            <person name="Souciet J.L."/>
        </authorList>
    </citation>
    <scope>NUCLEOTIDE SEQUENCE [LARGE SCALE GENOMIC DNA]</scope>
    <source>
        <strain evidence="5">ATCC 8585 / CBS 2359 / DSM 70799 / NBRC 1267 / NRRL Y-1140 / WM37</strain>
    </source>
</reference>
<sequence>MSPPVDLNQIWVNCSQCHKPYNNQQGTSNGKFWLTSCAHILCDKHYHNGMTVCPVCTTSRISVLPLDGDSSKLPTEVQSFFKPFVSQLEPLYTVANFQWESMVQLCEYYQDMCLKLQEKCNRQRQLLYQAKEELDKFTALKKELRMKDTNRDVISMVTRNDSRNLINAKDGIERDNQESFISKLQNSHRLKPSRTTSDDGNESPNISHVLAESTSIGRTAPILVPHSPTTPISMNNKSGSNINNTFGARSNSRQGVTKALPNALERLKLKRSSTSTISSRGILSHMRINSSQTTTGFPSRNNTTAQSRNNKFKK</sequence>
<dbReference type="PANTHER" id="PTHR22663">
    <property type="entry name" value="RING FINGER PROTEIN NARYA-RELATED"/>
    <property type="match status" value="1"/>
</dbReference>
<evidence type="ECO:0000259" key="3">
    <source>
        <dbReference type="Pfam" id="PF14634"/>
    </source>
</evidence>
<dbReference type="GO" id="GO:0019789">
    <property type="term" value="F:SUMO transferase activity"/>
    <property type="evidence" value="ECO:0007669"/>
    <property type="project" value="InterPro"/>
</dbReference>
<dbReference type="InParanoid" id="Q6CWK7"/>
<dbReference type="eggNOG" id="KOG4739">
    <property type="taxonomic scope" value="Eukaryota"/>
</dbReference>
<organism evidence="4 5">
    <name type="scientific">Kluyveromyces lactis (strain ATCC 8585 / CBS 2359 / DSM 70799 / NBRC 1267 / NRRL Y-1140 / WM37)</name>
    <name type="common">Yeast</name>
    <name type="synonym">Candida sphaerica</name>
    <dbReference type="NCBI Taxonomy" id="284590"/>
    <lineage>
        <taxon>Eukaryota</taxon>
        <taxon>Fungi</taxon>
        <taxon>Dikarya</taxon>
        <taxon>Ascomycota</taxon>
        <taxon>Saccharomycotina</taxon>
        <taxon>Saccharomycetes</taxon>
        <taxon>Saccharomycetales</taxon>
        <taxon>Saccharomycetaceae</taxon>
        <taxon>Kluyveromyces</taxon>
    </lineage>
</organism>
<protein>
    <submittedName>
        <fullName evidence="4">KLLA0B03333p</fullName>
    </submittedName>
</protein>
<dbReference type="InterPro" id="IPR001841">
    <property type="entry name" value="Znf_RING"/>
</dbReference>
<feature type="region of interest" description="Disordered" evidence="2">
    <location>
        <begin position="183"/>
        <end position="206"/>
    </location>
</feature>
<accession>Q6CWK7</accession>
<dbReference type="EMBL" id="CR382122">
    <property type="protein sequence ID" value="CAH02075.1"/>
    <property type="molecule type" value="Genomic_DNA"/>
</dbReference>
<dbReference type="FunCoup" id="Q6CWK7">
    <property type="interactions" value="34"/>
</dbReference>
<dbReference type="Pfam" id="PF14634">
    <property type="entry name" value="zf-RING_5"/>
    <property type="match status" value="1"/>
</dbReference>
<gene>
    <name evidence="4" type="ORF">KLLA0_B03333g</name>
</gene>
<dbReference type="GO" id="GO:0007131">
    <property type="term" value="P:reciprocal meiotic recombination"/>
    <property type="evidence" value="ECO:0007669"/>
    <property type="project" value="InterPro"/>
</dbReference>
<evidence type="ECO:0000313" key="4">
    <source>
        <dbReference type="EMBL" id="CAH02075.1"/>
    </source>
</evidence>
<dbReference type="STRING" id="284590.Q6CWK7"/>
<dbReference type="GO" id="GO:0000795">
    <property type="term" value="C:synaptonemal complex"/>
    <property type="evidence" value="ECO:0007669"/>
    <property type="project" value="InterPro"/>
</dbReference>
<evidence type="ECO:0000313" key="5">
    <source>
        <dbReference type="Proteomes" id="UP000000598"/>
    </source>
</evidence>
<dbReference type="Proteomes" id="UP000000598">
    <property type="component" value="Chromosome B"/>
</dbReference>
<dbReference type="OMA" id="AHILCSQ"/>
<dbReference type="GO" id="GO:0016925">
    <property type="term" value="P:protein sumoylation"/>
    <property type="evidence" value="ECO:0007669"/>
    <property type="project" value="TreeGrafter"/>
</dbReference>
<name>Q6CWK7_KLULA</name>
<dbReference type="KEGG" id="kla:KLLA0_B03333g"/>
<evidence type="ECO:0000256" key="1">
    <source>
        <dbReference type="ARBA" id="ARBA00023254"/>
    </source>
</evidence>
<dbReference type="GO" id="GO:0007129">
    <property type="term" value="P:homologous chromosome pairing at meiosis"/>
    <property type="evidence" value="ECO:0007669"/>
    <property type="project" value="TreeGrafter"/>
</dbReference>